<keyword evidence="2" id="KW-0479">Metal-binding</keyword>
<gene>
    <name evidence="6" type="ORF">LTR05_002533</name>
</gene>
<accession>A0AAN7T2E9</accession>
<dbReference type="InterPro" id="IPR001279">
    <property type="entry name" value="Metallo-B-lactamas"/>
</dbReference>
<evidence type="ECO:0000313" key="7">
    <source>
        <dbReference type="Proteomes" id="UP001309876"/>
    </source>
</evidence>
<dbReference type="SMART" id="SM00849">
    <property type="entry name" value="Lactamase_B"/>
    <property type="match status" value="1"/>
</dbReference>
<dbReference type="SUPFAM" id="SSF56281">
    <property type="entry name" value="Metallo-hydrolase/oxidoreductase"/>
    <property type="match status" value="1"/>
</dbReference>
<comment type="similarity">
    <text evidence="1">Belongs to the metallo-beta-lactamase superfamily.</text>
</comment>
<keyword evidence="3" id="KW-0378">Hydrolase</keyword>
<evidence type="ECO:0000256" key="1">
    <source>
        <dbReference type="ARBA" id="ARBA00007749"/>
    </source>
</evidence>
<evidence type="ECO:0000256" key="2">
    <source>
        <dbReference type="ARBA" id="ARBA00022723"/>
    </source>
</evidence>
<evidence type="ECO:0000256" key="3">
    <source>
        <dbReference type="ARBA" id="ARBA00022801"/>
    </source>
</evidence>
<dbReference type="PANTHER" id="PTHR42978:SF5">
    <property type="entry name" value="METALLO-BETA-LACTAMASE DOMAIN-CONTAINING PROTEIN"/>
    <property type="match status" value="1"/>
</dbReference>
<name>A0AAN7T2E9_9EURO</name>
<dbReference type="PANTHER" id="PTHR42978">
    <property type="entry name" value="QUORUM-QUENCHING LACTONASE YTNP-RELATED-RELATED"/>
    <property type="match status" value="1"/>
</dbReference>
<keyword evidence="7" id="KW-1185">Reference proteome</keyword>
<dbReference type="InterPro" id="IPR036866">
    <property type="entry name" value="RibonucZ/Hydroxyglut_hydro"/>
</dbReference>
<dbReference type="EMBL" id="JAVRRJ010000002">
    <property type="protein sequence ID" value="KAK5088316.1"/>
    <property type="molecule type" value="Genomic_DNA"/>
</dbReference>
<dbReference type="Proteomes" id="UP001309876">
    <property type="component" value="Unassembled WGS sequence"/>
</dbReference>
<keyword evidence="4" id="KW-0862">Zinc</keyword>
<evidence type="ECO:0000259" key="5">
    <source>
        <dbReference type="SMART" id="SM00849"/>
    </source>
</evidence>
<dbReference type="Gene3D" id="3.60.15.10">
    <property type="entry name" value="Ribonuclease Z/Hydroxyacylglutathione hydrolase-like"/>
    <property type="match status" value="1"/>
</dbReference>
<proteinExistence type="inferred from homology"/>
<evidence type="ECO:0000313" key="6">
    <source>
        <dbReference type="EMBL" id="KAK5088316.1"/>
    </source>
</evidence>
<evidence type="ECO:0000256" key="4">
    <source>
        <dbReference type="ARBA" id="ARBA00022833"/>
    </source>
</evidence>
<feature type="domain" description="Metallo-beta-lactamase" evidence="5">
    <location>
        <begin position="62"/>
        <end position="294"/>
    </location>
</feature>
<protein>
    <recommendedName>
        <fullName evidence="5">Metallo-beta-lactamase domain-containing protein</fullName>
    </recommendedName>
</protein>
<dbReference type="AlphaFoldDB" id="A0AAN7T2E9"/>
<dbReference type="CDD" id="cd07730">
    <property type="entry name" value="metallo-hydrolase-like_MBL-fold"/>
    <property type="match status" value="1"/>
</dbReference>
<sequence length="401" mass="44573">MGLLNNGFSPLLETPRLVPDLGIPVTSATVEIRIINTTCYQKTSTAHLLGQPIPGHETITFPSYAFLVSNRAQGVNVLFDLGMRKDWRKACPPALLPYIGDDGQGAPLQVDVERDIVDILDDDPGNIGITSSDISAVIWSHHHFDHRGDVARFQSYTKLIVGPGLLDRYMHSEIHESEIRGRDIVELDDTSFDLTIGGFPAHDAFGDGSFYLLSCPGHTVGHLCALARVTATPTSTFAFLGGDCAYHCGEFRPSPYIPLPQQVAFKSASWHFPRGPQAGPPVLKNRKILLCAGDFIKDIVHPYKSATESFYETPAEPVVSSHDEACVSTAKMEIFDAHDDVLVCISHDKSLMNHLPFYPHIMNEWHKKGCKQKLHWEFLNDFDLDRNPISPPAALHFRRQR</sequence>
<comment type="caution">
    <text evidence="6">The sequence shown here is derived from an EMBL/GenBank/DDBJ whole genome shotgun (WGS) entry which is preliminary data.</text>
</comment>
<organism evidence="6 7">
    <name type="scientific">Lithohypha guttulata</name>
    <dbReference type="NCBI Taxonomy" id="1690604"/>
    <lineage>
        <taxon>Eukaryota</taxon>
        <taxon>Fungi</taxon>
        <taxon>Dikarya</taxon>
        <taxon>Ascomycota</taxon>
        <taxon>Pezizomycotina</taxon>
        <taxon>Eurotiomycetes</taxon>
        <taxon>Chaetothyriomycetidae</taxon>
        <taxon>Chaetothyriales</taxon>
        <taxon>Trichomeriaceae</taxon>
        <taxon>Lithohypha</taxon>
    </lineage>
</organism>
<reference evidence="6 7" key="1">
    <citation type="submission" date="2023-08" db="EMBL/GenBank/DDBJ databases">
        <title>Black Yeasts Isolated from many extreme environments.</title>
        <authorList>
            <person name="Coleine C."/>
            <person name="Stajich J.E."/>
            <person name="Selbmann L."/>
        </authorList>
    </citation>
    <scope>NUCLEOTIDE SEQUENCE [LARGE SCALE GENOMIC DNA]</scope>
    <source>
        <strain evidence="6 7">CCFEE 5910</strain>
    </source>
</reference>
<dbReference type="Pfam" id="PF00753">
    <property type="entry name" value="Lactamase_B"/>
    <property type="match status" value="1"/>
</dbReference>
<dbReference type="GO" id="GO:0016787">
    <property type="term" value="F:hydrolase activity"/>
    <property type="evidence" value="ECO:0007669"/>
    <property type="project" value="UniProtKB-KW"/>
</dbReference>
<dbReference type="InterPro" id="IPR051013">
    <property type="entry name" value="MBL_superfamily_lactonases"/>
</dbReference>
<dbReference type="GO" id="GO:0046872">
    <property type="term" value="F:metal ion binding"/>
    <property type="evidence" value="ECO:0007669"/>
    <property type="project" value="UniProtKB-KW"/>
</dbReference>